<gene>
    <name evidence="2" type="ORF">BSF38_03949</name>
</gene>
<dbReference type="InterPro" id="IPR051312">
    <property type="entry name" value="Diverse_Substr_Oxidored"/>
</dbReference>
<dbReference type="Gene3D" id="3.30.465.10">
    <property type="match status" value="1"/>
</dbReference>
<evidence type="ECO:0000313" key="2">
    <source>
        <dbReference type="EMBL" id="APW62410.1"/>
    </source>
</evidence>
<dbReference type="KEGG" id="pbor:BSF38_03949"/>
<dbReference type="InterPro" id="IPR036318">
    <property type="entry name" value="FAD-bd_PCMH-like_sf"/>
</dbReference>
<dbReference type="InterPro" id="IPR016166">
    <property type="entry name" value="FAD-bd_PCMH"/>
</dbReference>
<organism evidence="2 3">
    <name type="scientific">Paludisphaera borealis</name>
    <dbReference type="NCBI Taxonomy" id="1387353"/>
    <lineage>
        <taxon>Bacteria</taxon>
        <taxon>Pseudomonadati</taxon>
        <taxon>Planctomycetota</taxon>
        <taxon>Planctomycetia</taxon>
        <taxon>Isosphaerales</taxon>
        <taxon>Isosphaeraceae</taxon>
        <taxon>Paludisphaera</taxon>
    </lineage>
</organism>
<dbReference type="RefSeq" id="WP_076348493.1">
    <property type="nucleotide sequence ID" value="NZ_CP019082.1"/>
</dbReference>
<reference evidence="3" key="1">
    <citation type="submission" date="2016-12" db="EMBL/GenBank/DDBJ databases">
        <title>Comparative genomics of four Isosphaeraceae planctomycetes: a common pool of plasmids and glycoside hydrolase genes.</title>
        <authorList>
            <person name="Ivanova A."/>
        </authorList>
    </citation>
    <scope>NUCLEOTIDE SEQUENCE [LARGE SCALE GENOMIC DNA]</scope>
    <source>
        <strain evidence="3">PX4</strain>
    </source>
</reference>
<dbReference type="EMBL" id="CP019082">
    <property type="protein sequence ID" value="APW62410.1"/>
    <property type="molecule type" value="Genomic_DNA"/>
</dbReference>
<evidence type="ECO:0000259" key="1">
    <source>
        <dbReference type="PROSITE" id="PS51387"/>
    </source>
</evidence>
<evidence type="ECO:0000313" key="3">
    <source>
        <dbReference type="Proteomes" id="UP000186309"/>
    </source>
</evidence>
<dbReference type="STRING" id="1387353.BSF38_03949"/>
<dbReference type="PANTHER" id="PTHR42659:SF9">
    <property type="entry name" value="XANTHINE DEHYDROGENASE FAD-BINDING SUBUNIT XDHB-RELATED"/>
    <property type="match status" value="1"/>
</dbReference>
<protein>
    <recommendedName>
        <fullName evidence="1">FAD-binding PCMH-type domain-containing protein</fullName>
    </recommendedName>
</protein>
<dbReference type="PANTHER" id="PTHR42659">
    <property type="entry name" value="XANTHINE DEHYDROGENASE SUBUNIT C-RELATED"/>
    <property type="match status" value="1"/>
</dbReference>
<dbReference type="GO" id="GO:0071949">
    <property type="term" value="F:FAD binding"/>
    <property type="evidence" value="ECO:0007669"/>
    <property type="project" value="InterPro"/>
</dbReference>
<name>A0A1U7CTY2_9BACT</name>
<feature type="domain" description="FAD-binding PCMH-type" evidence="1">
    <location>
        <begin position="1"/>
        <end position="176"/>
    </location>
</feature>
<dbReference type="InterPro" id="IPR016169">
    <property type="entry name" value="FAD-bd_PCMH_sub2"/>
</dbReference>
<dbReference type="PROSITE" id="PS51387">
    <property type="entry name" value="FAD_PCMH"/>
    <property type="match status" value="1"/>
</dbReference>
<keyword evidence="3" id="KW-1185">Reference proteome</keyword>
<dbReference type="InterPro" id="IPR002346">
    <property type="entry name" value="Mopterin_DH_FAD-bd"/>
</dbReference>
<dbReference type="OrthoDB" id="9789842at2"/>
<sequence>MDLHAVEQVRRPARAEEIASWEAGFAWLAGGTWLFSEPQPDVHTLIDLESMNWPSLRSSEKGLEIASTCRVVELDQFVAEAPADWTAAPLFRQCCRSFLSSFKIWNEATVGGNICMSLPAGPMISLTAALEGVCTLWPRGGEPRRAAVVDFVTGDHQNILAPGELLRSIFLPAHALRKKFAFRRFALTHLGRSEALLIGTRCPAHGEFLLTITAATLRPVQLRFEGMPDAEELKRAIDAAAPFRLYLDDVHGSPAHRKHLTHYFGEQIRAELSL</sequence>
<dbReference type="Pfam" id="PF00941">
    <property type="entry name" value="FAD_binding_5"/>
    <property type="match status" value="1"/>
</dbReference>
<dbReference type="AlphaFoldDB" id="A0A1U7CTY2"/>
<dbReference type="Proteomes" id="UP000186309">
    <property type="component" value="Chromosome"/>
</dbReference>
<accession>A0A1U7CTY2</accession>
<dbReference type="SUPFAM" id="SSF56176">
    <property type="entry name" value="FAD-binding/transporter-associated domain-like"/>
    <property type="match status" value="1"/>
</dbReference>
<proteinExistence type="predicted"/>
<dbReference type="GO" id="GO:0016491">
    <property type="term" value="F:oxidoreductase activity"/>
    <property type="evidence" value="ECO:0007669"/>
    <property type="project" value="InterPro"/>
</dbReference>